<dbReference type="EMBL" id="JAWZYT010001789">
    <property type="protein sequence ID" value="KAK4309170.1"/>
    <property type="molecule type" value="Genomic_DNA"/>
</dbReference>
<keyword evidence="3" id="KW-1185">Reference proteome</keyword>
<dbReference type="AlphaFoldDB" id="A0AAE1U7P3"/>
<sequence>MKSGTLFWSDMKVKQIAKLEKGGQPEVLVGSGLDLVEGLAYDWITGNLYWVDSGLNAMEGCMVLLNKNISQPRGLSIDPFKGARWLFWTDWGENPRIERVLTGSHYLLHPHSLSIFEDNVYWTDRQLNRVFSAHKFRGDSETVVSHLVSQPLSIHVHHPVLHPSETNPCGKCNLEETPYLMVMKGDHIIDISLKSEELKASRFLTPIVGVEHGLQLDYDRNKECIFWVEAVTKDSENGTIYTMGIGQRTWTWEYTALPTLWLGIGWAKTCILETV</sequence>
<dbReference type="InterPro" id="IPR000033">
    <property type="entry name" value="LDLR_classB_rpt"/>
</dbReference>
<dbReference type="Gene3D" id="2.120.10.30">
    <property type="entry name" value="TolB, C-terminal domain"/>
    <property type="match status" value="2"/>
</dbReference>
<keyword evidence="1" id="KW-0245">EGF-like domain</keyword>
<accession>A0AAE1U7P3</accession>
<dbReference type="PANTHER" id="PTHR46513">
    <property type="entry name" value="VITELLOGENIN RECEPTOR-LIKE PROTEIN-RELATED-RELATED"/>
    <property type="match status" value="1"/>
</dbReference>
<comment type="caution">
    <text evidence="2">The sequence shown here is derived from an EMBL/GenBank/DDBJ whole genome shotgun (WGS) entry which is preliminary data.</text>
</comment>
<evidence type="ECO:0000256" key="1">
    <source>
        <dbReference type="ARBA" id="ARBA00022536"/>
    </source>
</evidence>
<dbReference type="SMART" id="SM00135">
    <property type="entry name" value="LY"/>
    <property type="match status" value="2"/>
</dbReference>
<dbReference type="Proteomes" id="UP001292094">
    <property type="component" value="Unassembled WGS sequence"/>
</dbReference>
<dbReference type="SUPFAM" id="SSF63825">
    <property type="entry name" value="YWTD domain"/>
    <property type="match status" value="1"/>
</dbReference>
<organism evidence="2 3">
    <name type="scientific">Petrolisthes manimaculis</name>
    <dbReference type="NCBI Taxonomy" id="1843537"/>
    <lineage>
        <taxon>Eukaryota</taxon>
        <taxon>Metazoa</taxon>
        <taxon>Ecdysozoa</taxon>
        <taxon>Arthropoda</taxon>
        <taxon>Crustacea</taxon>
        <taxon>Multicrustacea</taxon>
        <taxon>Malacostraca</taxon>
        <taxon>Eumalacostraca</taxon>
        <taxon>Eucarida</taxon>
        <taxon>Decapoda</taxon>
        <taxon>Pleocyemata</taxon>
        <taxon>Anomura</taxon>
        <taxon>Galatheoidea</taxon>
        <taxon>Porcellanidae</taxon>
        <taxon>Petrolisthes</taxon>
    </lineage>
</organism>
<protein>
    <submittedName>
        <fullName evidence="2">Uncharacterized protein</fullName>
    </submittedName>
</protein>
<evidence type="ECO:0000313" key="3">
    <source>
        <dbReference type="Proteomes" id="UP001292094"/>
    </source>
</evidence>
<gene>
    <name evidence="2" type="ORF">Pmani_019187</name>
</gene>
<proteinExistence type="predicted"/>
<evidence type="ECO:0000313" key="2">
    <source>
        <dbReference type="EMBL" id="KAK4309170.1"/>
    </source>
</evidence>
<reference evidence="2" key="1">
    <citation type="submission" date="2023-11" db="EMBL/GenBank/DDBJ databases">
        <title>Genome assemblies of two species of porcelain crab, Petrolisthes cinctipes and Petrolisthes manimaculis (Anomura: Porcellanidae).</title>
        <authorList>
            <person name="Angst P."/>
        </authorList>
    </citation>
    <scope>NUCLEOTIDE SEQUENCE</scope>
    <source>
        <strain evidence="2">PB745_02</strain>
        <tissue evidence="2">Gill</tissue>
    </source>
</reference>
<dbReference type="InterPro" id="IPR050778">
    <property type="entry name" value="Cueball_EGF_LRP_Nidogen"/>
</dbReference>
<dbReference type="InterPro" id="IPR011042">
    <property type="entry name" value="6-blade_b-propeller_TolB-like"/>
</dbReference>
<name>A0AAE1U7P3_9EUCA</name>